<comment type="caution">
    <text evidence="6">The sequence shown here is derived from an EMBL/GenBank/DDBJ whole genome shotgun (WGS) entry which is preliminary data.</text>
</comment>
<accession>A0A4Q1BWC8</accession>
<feature type="region of interest" description="Disordered" evidence="4">
    <location>
        <begin position="542"/>
        <end position="564"/>
    </location>
</feature>
<dbReference type="Proteomes" id="UP000289152">
    <property type="component" value="Unassembled WGS sequence"/>
</dbReference>
<evidence type="ECO:0000259" key="5">
    <source>
        <dbReference type="Pfam" id="PF04153"/>
    </source>
</evidence>
<feature type="compositionally biased region" description="Polar residues" evidence="4">
    <location>
        <begin position="50"/>
        <end position="75"/>
    </location>
</feature>
<dbReference type="GO" id="GO:0000289">
    <property type="term" value="P:nuclear-transcribed mRNA poly(A) tail shortening"/>
    <property type="evidence" value="ECO:0007669"/>
    <property type="project" value="UniProtKB-ARBA"/>
</dbReference>
<feature type="region of interest" description="Disordered" evidence="4">
    <location>
        <begin position="180"/>
        <end position="253"/>
    </location>
</feature>
<keyword evidence="2" id="KW-0805">Transcription regulation</keyword>
<dbReference type="InterPro" id="IPR038635">
    <property type="entry name" value="CCR4-NOT_su2/3/5_C_sf"/>
</dbReference>
<gene>
    <name evidence="6" type="ORF">M231_00023</name>
</gene>
<dbReference type="Pfam" id="PF04153">
    <property type="entry name" value="NOT2_3_5_C"/>
    <property type="match status" value="1"/>
</dbReference>
<name>A0A4Q1BWC8_TREME</name>
<dbReference type="STRING" id="5217.A0A4Q1BWC8"/>
<dbReference type="GO" id="GO:0006355">
    <property type="term" value="P:regulation of DNA-templated transcription"/>
    <property type="evidence" value="ECO:0007669"/>
    <property type="project" value="InterPro"/>
</dbReference>
<proteinExistence type="inferred from homology"/>
<dbReference type="InterPro" id="IPR040168">
    <property type="entry name" value="Not2/3/5"/>
</dbReference>
<dbReference type="GO" id="GO:0030015">
    <property type="term" value="C:CCR4-NOT core complex"/>
    <property type="evidence" value="ECO:0007669"/>
    <property type="project" value="InterPro"/>
</dbReference>
<keyword evidence="7" id="KW-1185">Reference proteome</keyword>
<evidence type="ECO:0000313" key="7">
    <source>
        <dbReference type="Proteomes" id="UP000289152"/>
    </source>
</evidence>
<feature type="compositionally biased region" description="Gly residues" evidence="4">
    <location>
        <begin position="180"/>
        <end position="190"/>
    </location>
</feature>
<sequence>MNRPAGEPFPLRSAMAADGLAAAPTRPLNSLPAYRPTSGQPQAPMFYATAGQQTTPLPQPASRNASAPIPQQSGFPSGVTGMGRVGPPGFAARGADLNDFPALGSQPTQSSSSSYMTQTQPSQPNTSTQHPHLQQQMFLPQQANLVPPPGISGPIGQTQMNGAIGQASRGEDFPALGGATGALGPVGSGGEVKDRTTGFRPMNVTPSSPSHSMVNGGNGHAESIAPSNPPPRASNLPVSASEPLWPRKPSRPQEPIVRPVQQVFQSPVDNWDLKSMLMNIRAYSGHGDKGDLMFGVDLGDLGINVESTEPLYPNFVTPWTDPRDRTEPFRVEESWHTPACYHVTAKPIETKLGEVADETLFYIFYSQPQDVVQLQVAFELYHNRGWRYHMELRLWFTSEQLAAVDLRSLDKSHSNPIQGPFTLHDPNTLRTTSTDESWVIDANLLEITRPAAVAIEESLKREAARSPNGSVTSGSGSLMSSVMAIVSVGVLADHPSLAYLDYVDFDLSAIERNGQVKGDRPLIQPEKRALVRTQQSRLKCGGSASQTTYSLSPNPQRPAMSDPNHEAYSSVAQEAISTDQATEVLEESKPATLPLSVEFRISTKDASPEELMEIHGRQKDVDLITADPKCPFGTLTWFSLGNDGVLQVSLQYHVHARCSSVERWLQVNLYGTDLETWKEKVSAEALEEDFGISPEVAKMLPTIWPHQTFVWGPEMKSIVDHFDHIDADPRPISSKYSFGQLKVKLVAISSKMYTQQNQSRIPSLQFMSRAVLEQIESLQPESWKHSWIDHELLAKIAKQKWETKDKSPWIQDSIASTGHECLLLEATHVLCFP</sequence>
<evidence type="ECO:0000256" key="3">
    <source>
        <dbReference type="ARBA" id="ARBA00023163"/>
    </source>
</evidence>
<evidence type="ECO:0000313" key="6">
    <source>
        <dbReference type="EMBL" id="RXK42469.1"/>
    </source>
</evidence>
<dbReference type="EMBL" id="SDIL01000001">
    <property type="protein sequence ID" value="RXK42469.1"/>
    <property type="molecule type" value="Genomic_DNA"/>
</dbReference>
<reference evidence="6 7" key="1">
    <citation type="submission" date="2016-06" db="EMBL/GenBank/DDBJ databases">
        <title>Evolution of pathogenesis and genome organization in the Tremellales.</title>
        <authorList>
            <person name="Cuomo C."/>
            <person name="Litvintseva A."/>
            <person name="Heitman J."/>
            <person name="Chen Y."/>
            <person name="Sun S."/>
            <person name="Springer D."/>
            <person name="Dromer F."/>
            <person name="Young S."/>
            <person name="Zeng Q."/>
            <person name="Chapman S."/>
            <person name="Gujja S."/>
            <person name="Saif S."/>
            <person name="Birren B."/>
        </authorList>
    </citation>
    <scope>NUCLEOTIDE SEQUENCE [LARGE SCALE GENOMIC DNA]</scope>
    <source>
        <strain evidence="6 7">ATCC 28783</strain>
    </source>
</reference>
<comment type="similarity">
    <text evidence="1">Belongs to the CNOT2/3/5 family.</text>
</comment>
<dbReference type="OrthoDB" id="25391at2759"/>
<dbReference type="InterPro" id="IPR007282">
    <property type="entry name" value="NOT2/3/5_C"/>
</dbReference>
<evidence type="ECO:0000256" key="2">
    <source>
        <dbReference type="ARBA" id="ARBA00023015"/>
    </source>
</evidence>
<dbReference type="VEuPathDB" id="FungiDB:TREMEDRAFT_36926"/>
<evidence type="ECO:0000256" key="1">
    <source>
        <dbReference type="ARBA" id="ARBA00007682"/>
    </source>
</evidence>
<dbReference type="PANTHER" id="PTHR23326">
    <property type="entry name" value="CCR4 NOT-RELATED"/>
    <property type="match status" value="1"/>
</dbReference>
<organism evidence="6 7">
    <name type="scientific">Tremella mesenterica</name>
    <name type="common">Jelly fungus</name>
    <dbReference type="NCBI Taxonomy" id="5217"/>
    <lineage>
        <taxon>Eukaryota</taxon>
        <taxon>Fungi</taxon>
        <taxon>Dikarya</taxon>
        <taxon>Basidiomycota</taxon>
        <taxon>Agaricomycotina</taxon>
        <taxon>Tremellomycetes</taxon>
        <taxon>Tremellales</taxon>
        <taxon>Tremellaceae</taxon>
        <taxon>Tremella</taxon>
    </lineage>
</organism>
<keyword evidence="3" id="KW-0804">Transcription</keyword>
<dbReference type="Gene3D" id="2.30.30.1020">
    <property type="entry name" value="CCR4-NOT complex subunit 2/3/5, C-terminal domain"/>
    <property type="match status" value="1"/>
</dbReference>
<protein>
    <recommendedName>
        <fullName evidence="5">NOT2/NOT3/NOT5 C-terminal domain-containing protein</fullName>
    </recommendedName>
</protein>
<feature type="domain" description="NOT2/NOT3/NOT5 C-terminal" evidence="5">
    <location>
        <begin position="314"/>
        <end position="433"/>
    </location>
</feature>
<dbReference type="AlphaFoldDB" id="A0A4Q1BWC8"/>
<feature type="compositionally biased region" description="Polar residues" evidence="4">
    <location>
        <begin position="542"/>
        <end position="554"/>
    </location>
</feature>
<feature type="compositionally biased region" description="Polar residues" evidence="4">
    <location>
        <begin position="204"/>
        <end position="215"/>
    </location>
</feature>
<feature type="region of interest" description="Disordered" evidence="4">
    <location>
        <begin position="18"/>
        <end position="133"/>
    </location>
</feature>
<evidence type="ECO:0000256" key="4">
    <source>
        <dbReference type="SAM" id="MobiDB-lite"/>
    </source>
</evidence>
<feature type="compositionally biased region" description="Low complexity" evidence="4">
    <location>
        <begin position="105"/>
        <end position="129"/>
    </location>
</feature>
<dbReference type="InParanoid" id="A0A4Q1BWC8"/>